<sequence>MNKSPYIHNFYSIPFVEVIALTTIMKLKIKRVHGTETALLTAKRKFKLATKQKHAGNLE</sequence>
<dbReference type="EMBL" id="CP011076">
    <property type="protein sequence ID" value="AKF96310.1"/>
    <property type="molecule type" value="Genomic_DNA"/>
</dbReference>
<reference evidence="1" key="1">
    <citation type="submission" date="2015-03" db="EMBL/GenBank/DDBJ databases">
        <title>MIGS Cultured Bacterial/Archaeal sample from Brevibacillus laterosporus.</title>
        <authorList>
            <person name="Zeng D."/>
            <person name="Zhu L."/>
            <person name="Dong G."/>
            <person name="Ye W."/>
            <person name="Ren D."/>
            <person name="Wu L."/>
            <person name="Xu J."/>
            <person name="Li G."/>
            <person name="Guo L."/>
        </authorList>
    </citation>
    <scope>NUCLEOTIDE SEQUENCE</scope>
    <source>
        <strain evidence="1">B9</strain>
        <plasmid evidence="1">unnamed2</plasmid>
    </source>
</reference>
<organism evidence="1">
    <name type="scientific">Brevibacillus laterosporus</name>
    <name type="common">Bacillus laterosporus</name>
    <dbReference type="NCBI Taxonomy" id="1465"/>
    <lineage>
        <taxon>Bacteria</taxon>
        <taxon>Bacillati</taxon>
        <taxon>Bacillota</taxon>
        <taxon>Bacilli</taxon>
        <taxon>Bacillales</taxon>
        <taxon>Paenibacillaceae</taxon>
        <taxon>Brevibacillus</taxon>
    </lineage>
</organism>
<keyword evidence="1" id="KW-0614">Plasmid</keyword>
<evidence type="ECO:0000313" key="1">
    <source>
        <dbReference type="EMBL" id="AKF96310.1"/>
    </source>
</evidence>
<geneLocation type="plasmid" evidence="1">
    <name>unnamed2</name>
</geneLocation>
<accession>A0A0F7EJN1</accession>
<proteinExistence type="predicted"/>
<gene>
    <name evidence="1" type="ORF">EX87_22555</name>
</gene>
<dbReference type="AlphaFoldDB" id="A0A0F7EJN1"/>
<name>A0A0F7EJN1_BRELA</name>
<protein>
    <submittedName>
        <fullName evidence="1">Uncharacterized protein</fullName>
    </submittedName>
</protein>